<organism evidence="3 6">
    <name type="scientific">Halosegnis rubeus</name>
    <dbReference type="NCBI Taxonomy" id="2212850"/>
    <lineage>
        <taxon>Archaea</taxon>
        <taxon>Methanobacteriati</taxon>
        <taxon>Methanobacteriota</taxon>
        <taxon>Stenosarchaea group</taxon>
        <taxon>Halobacteria</taxon>
        <taxon>Halobacteriales</taxon>
        <taxon>Natronomonadaceae</taxon>
        <taxon>Halosegnis</taxon>
    </lineage>
</organism>
<evidence type="ECO:0000313" key="6">
    <source>
        <dbReference type="Proteomes" id="UP000326865"/>
    </source>
</evidence>
<gene>
    <name evidence="3" type="ORF">DM867_04735</name>
    <name evidence="4" type="ORF">DP108_08385</name>
</gene>
<sequence length="352" mass="37665">MNRRRLLQTVAAGTAVLAGCSSTNTESTATTTPTSTGTDAELPGGIYVQSFRESMSMQGTADAGSYRVAFMYTSPHVFWNMTGRERSRTPRSGDIHAMAVVWDRDTGRIVPETGLSLTIRRGGDLVSEEVIYPMLSQTMGYHYGGNFSLAESGETPSDGQYTARISVGGVPDGVELTGGYAGRFREPASAELDFSFTETDRDAVRSESIEQAGQPGALRPMQMEGVPQATAPAVDALPGTVFGTPNSDDAILATGTSSARADGDDTYLYVSARTRYHGMVLPAMALSAERGDGTIELTRTLDPDLGYHYGATVAPFESGEQLRVTTDVPPQTARHEGYERAFRQMPPVTVTV</sequence>
<accession>A0A5N5UH65</accession>
<name>A0A5N5UCL0_9EURY</name>
<dbReference type="EMBL" id="QKKZ01000001">
    <property type="protein sequence ID" value="KAB7516424.1"/>
    <property type="molecule type" value="Genomic_DNA"/>
</dbReference>
<dbReference type="Proteomes" id="UP000326207">
    <property type="component" value="Unassembled WGS sequence"/>
</dbReference>
<feature type="region of interest" description="Disordered" evidence="1">
    <location>
        <begin position="22"/>
        <end position="41"/>
    </location>
</feature>
<dbReference type="AlphaFoldDB" id="A0A5N5UCL0"/>
<protein>
    <recommendedName>
        <fullName evidence="2">DUF7350 domain-containing protein</fullName>
    </recommendedName>
</protein>
<keyword evidence="6" id="KW-1185">Reference proteome</keyword>
<dbReference type="InterPro" id="IPR038482">
    <property type="entry name" value="Tp34-type_sf"/>
</dbReference>
<accession>A0A5N5UCL0</accession>
<feature type="domain" description="DUF7350" evidence="2">
    <location>
        <begin position="235"/>
        <end position="351"/>
    </location>
</feature>
<dbReference type="RefSeq" id="WP_152133777.1">
    <property type="nucleotide sequence ID" value="NZ_QKKZ01000001.1"/>
</dbReference>
<evidence type="ECO:0000259" key="2">
    <source>
        <dbReference type="Pfam" id="PF24041"/>
    </source>
</evidence>
<evidence type="ECO:0000256" key="1">
    <source>
        <dbReference type="SAM" id="MobiDB-lite"/>
    </source>
</evidence>
<dbReference type="InterPro" id="IPR055774">
    <property type="entry name" value="DUF7350"/>
</dbReference>
<evidence type="ECO:0000313" key="3">
    <source>
        <dbReference type="EMBL" id="KAB7516424.1"/>
    </source>
</evidence>
<dbReference type="EMBL" id="QMDY01000004">
    <property type="protein sequence ID" value="KAB7517587.1"/>
    <property type="molecule type" value="Genomic_DNA"/>
</dbReference>
<reference evidence="5 6" key="1">
    <citation type="submission" date="2019-10" db="EMBL/GenBank/DDBJ databases">
        <title>Unraveling microbial dark matter from salterns through culturing: the case of the genus Halosegnis.</title>
        <authorList>
            <person name="Duran-Viseras A."/>
            <person name="Andrei A.-S."/>
            <person name="Vera-Gargallo B."/>
            <person name="Ghai R."/>
            <person name="Sanchez-Porro C."/>
            <person name="Ventosa A."/>
        </authorList>
    </citation>
    <scope>NUCLEOTIDE SEQUENCE [LARGE SCALE GENOMIC DNA]</scope>
    <source>
        <strain evidence="3 6">F18-79</strain>
        <strain evidence="4 5">F19-13</strain>
    </source>
</reference>
<comment type="caution">
    <text evidence="3">The sequence shown here is derived from an EMBL/GenBank/DDBJ whole genome shotgun (WGS) entry which is preliminary data.</text>
</comment>
<dbReference type="PROSITE" id="PS51257">
    <property type="entry name" value="PROKAR_LIPOPROTEIN"/>
    <property type="match status" value="1"/>
</dbReference>
<dbReference type="Proteomes" id="UP000326865">
    <property type="component" value="Unassembled WGS sequence"/>
</dbReference>
<dbReference type="Gene3D" id="2.60.40.2480">
    <property type="entry name" value="Periplasmic metal-binding protein Tp34-type"/>
    <property type="match status" value="1"/>
</dbReference>
<proteinExistence type="predicted"/>
<evidence type="ECO:0000313" key="4">
    <source>
        <dbReference type="EMBL" id="KAB7517587.1"/>
    </source>
</evidence>
<feature type="compositionally biased region" description="Low complexity" evidence="1">
    <location>
        <begin position="22"/>
        <end position="38"/>
    </location>
</feature>
<dbReference type="Pfam" id="PF24041">
    <property type="entry name" value="DUF7350"/>
    <property type="match status" value="1"/>
</dbReference>
<evidence type="ECO:0000313" key="5">
    <source>
        <dbReference type="Proteomes" id="UP000326207"/>
    </source>
</evidence>